<dbReference type="EMBL" id="CP011213">
    <property type="protein sequence ID" value="AKM82432.1"/>
    <property type="molecule type" value="Genomic_DNA"/>
</dbReference>
<evidence type="ECO:0008006" key="4">
    <source>
        <dbReference type="Google" id="ProtNLM"/>
    </source>
</evidence>
<dbReference type="AlphaFoldDB" id="A0A0G4B5Y7"/>
<dbReference type="STRING" id="1618337.UT28_C0001G0632"/>
<keyword evidence="1" id="KW-0732">Signal</keyword>
<dbReference type="Proteomes" id="UP000035648">
    <property type="component" value="Chromosome"/>
</dbReference>
<proteinExistence type="predicted"/>
<name>A0A0G4B5Y7_9BACT</name>
<evidence type="ECO:0000256" key="1">
    <source>
        <dbReference type="SAM" id="SignalP"/>
    </source>
</evidence>
<dbReference type="KEGG" id="bbgw:UT28_C0001G0632"/>
<feature type="chain" id="PRO_5005186547" description="Lipoprotein" evidence="1">
    <location>
        <begin position="24"/>
        <end position="209"/>
    </location>
</feature>
<organism evidence="2 3">
    <name type="scientific">Berkelbacteria bacterium GW2011_GWE1_39_12</name>
    <dbReference type="NCBI Taxonomy" id="1618337"/>
    <lineage>
        <taxon>Bacteria</taxon>
        <taxon>Candidatus Berkelbacteria</taxon>
    </lineage>
</organism>
<dbReference type="PATRIC" id="fig|1618337.4.peg.637"/>
<feature type="signal peptide" evidence="1">
    <location>
        <begin position="1"/>
        <end position="23"/>
    </location>
</feature>
<accession>A0A0G4B5Y7</accession>
<protein>
    <recommendedName>
        <fullName evidence="4">Lipoprotein</fullName>
    </recommendedName>
</protein>
<evidence type="ECO:0000313" key="2">
    <source>
        <dbReference type="EMBL" id="AKM82432.1"/>
    </source>
</evidence>
<reference evidence="2 3" key="1">
    <citation type="journal article" date="2015" name="Nature">
        <title>rRNA introns, odd ribosomes, and small enigmatic genomes across a large radiation of phyla.</title>
        <authorList>
            <person name="Brown C.T."/>
            <person name="Hug L.A."/>
            <person name="Thomas B.C."/>
            <person name="Sharon I."/>
            <person name="Castelle C.J."/>
            <person name="Singh A."/>
            <person name="Wilkins M.J."/>
            <person name="Williams K.H."/>
            <person name="Banfield J.F."/>
        </authorList>
    </citation>
    <scope>NUCLEOTIDE SEQUENCE [LARGE SCALE GENOMIC DNA]</scope>
</reference>
<evidence type="ECO:0000313" key="3">
    <source>
        <dbReference type="Proteomes" id="UP000035648"/>
    </source>
</evidence>
<dbReference type="PROSITE" id="PS51257">
    <property type="entry name" value="PROKAR_LIPOPROTEIN"/>
    <property type="match status" value="1"/>
</dbReference>
<sequence>MTKITKIAIISSILFFTAGCGTAKDNTVSTTTSGNDFTNQDTKTVTTNTQTNLAKAKVAANAWKSDAYFAGLNFRVPGDLNPLSLSMTYIFGSNEDKDNWFTYSIDAQNKFVRAAIPKADFLGTDLQPIQEQYWKKSYVDILRTADDNGGTAYKAQHPEAQTTVTLSQSAPKNWTWYVVEYRGATDAQKIRISANDGLIYNDSGILVSK</sequence>
<gene>
    <name evidence="2" type="ORF">UT28_C0001G0632</name>
</gene>